<dbReference type="OrthoDB" id="9777090at2"/>
<dbReference type="AlphaFoldDB" id="A0A1T4X8L9"/>
<dbReference type="SUPFAM" id="SSF53474">
    <property type="entry name" value="alpha/beta-Hydrolases"/>
    <property type="match status" value="1"/>
</dbReference>
<name>A0A1T4X8L9_9BACT</name>
<feature type="domain" description="Serine aminopeptidase S33" evidence="1">
    <location>
        <begin position="93"/>
        <end position="206"/>
    </location>
</feature>
<proteinExistence type="predicted"/>
<dbReference type="EMBL" id="FUYC01000008">
    <property type="protein sequence ID" value="SKA85952.1"/>
    <property type="molecule type" value="Genomic_DNA"/>
</dbReference>
<dbReference type="InterPro" id="IPR029058">
    <property type="entry name" value="AB_hydrolase_fold"/>
</dbReference>
<sequence length="307" mass="33196">MHTLLTLLQWLLGVGAALWLLVVAGMALFQSRLVYHPSATVTATPSDIGLAYEPLWIDSAHQETTQRIRAWFVPASGPGTSASPMPAPEGNLARGTVLFCHGNAGNLGHRLETIQILHRLGLNVLAFDYQGYGESSGHPGEEQTRTDALACWDWLVTERGISPKRIILMGRSLGGGVAARLAADLAAQGRQPAALVLESTFTSLPDVGARLYPWLPVRLLARHTYGTLELLPSLARVGLPLLVIHSPEDELVPFDLGQSLYATYQGPKDFLTIQGSHNQGYLLTGPAYDQGLDAFVSRTLTSERNDS</sequence>
<dbReference type="PANTHER" id="PTHR12277">
    <property type="entry name" value="ALPHA/BETA HYDROLASE DOMAIN-CONTAINING PROTEIN"/>
    <property type="match status" value="1"/>
</dbReference>
<reference evidence="2 3" key="1">
    <citation type="submission" date="2017-02" db="EMBL/GenBank/DDBJ databases">
        <authorList>
            <person name="Peterson S.W."/>
        </authorList>
    </citation>
    <scope>NUCLEOTIDE SEQUENCE [LARGE SCALE GENOMIC DNA]</scope>
    <source>
        <strain evidence="2 3">DSM 16080</strain>
    </source>
</reference>
<accession>A0A1T4X8L9</accession>
<keyword evidence="3" id="KW-1185">Reference proteome</keyword>
<evidence type="ECO:0000259" key="1">
    <source>
        <dbReference type="Pfam" id="PF12146"/>
    </source>
</evidence>
<evidence type="ECO:0000313" key="3">
    <source>
        <dbReference type="Proteomes" id="UP000190027"/>
    </source>
</evidence>
<organism evidence="2 3">
    <name type="scientific">Paucidesulfovibrio gracilis DSM 16080</name>
    <dbReference type="NCBI Taxonomy" id="1121449"/>
    <lineage>
        <taxon>Bacteria</taxon>
        <taxon>Pseudomonadati</taxon>
        <taxon>Thermodesulfobacteriota</taxon>
        <taxon>Desulfovibrionia</taxon>
        <taxon>Desulfovibrionales</taxon>
        <taxon>Desulfovibrionaceae</taxon>
        <taxon>Paucidesulfovibrio</taxon>
    </lineage>
</organism>
<dbReference type="Proteomes" id="UP000190027">
    <property type="component" value="Unassembled WGS sequence"/>
</dbReference>
<dbReference type="RefSeq" id="WP_078717493.1">
    <property type="nucleotide sequence ID" value="NZ_FUYC01000008.1"/>
</dbReference>
<dbReference type="STRING" id="1121449.SAMN02745704_01936"/>
<dbReference type="Pfam" id="PF12146">
    <property type="entry name" value="Hydrolase_4"/>
    <property type="match status" value="1"/>
</dbReference>
<dbReference type="PANTHER" id="PTHR12277:SF81">
    <property type="entry name" value="PROTEIN ABHD13"/>
    <property type="match status" value="1"/>
</dbReference>
<dbReference type="InterPro" id="IPR022742">
    <property type="entry name" value="Hydrolase_4"/>
</dbReference>
<gene>
    <name evidence="2" type="ORF">SAMN02745704_01936</name>
</gene>
<protein>
    <recommendedName>
        <fullName evidence="1">Serine aminopeptidase S33 domain-containing protein</fullName>
    </recommendedName>
</protein>
<dbReference type="Gene3D" id="3.40.50.1820">
    <property type="entry name" value="alpha/beta hydrolase"/>
    <property type="match status" value="1"/>
</dbReference>
<evidence type="ECO:0000313" key="2">
    <source>
        <dbReference type="EMBL" id="SKA85952.1"/>
    </source>
</evidence>